<feature type="domain" description="Tyr recombinase" evidence="2">
    <location>
        <begin position="36"/>
        <end position="220"/>
    </location>
</feature>
<dbReference type="RefSeq" id="WP_175614179.1">
    <property type="nucleotide sequence ID" value="NZ_FTMG01000019.1"/>
</dbReference>
<dbReference type="Gene3D" id="1.10.443.10">
    <property type="entry name" value="Intergrase catalytic core"/>
    <property type="match status" value="1"/>
</dbReference>
<accession>A0ABR6PRX3</accession>
<comment type="caution">
    <text evidence="3">The sequence shown here is derived from an EMBL/GenBank/DDBJ whole genome shotgun (WGS) entry which is preliminary data.</text>
</comment>
<keyword evidence="1" id="KW-0233">DNA recombination</keyword>
<name>A0ABR6PRX3_9SPHI</name>
<sequence>MNKRRNLGVLFSAASRLIDKPLKSVKDTSRRKSKAKLHEKYEQSQLKPILNYLKAHYPNLYICCLLTYSSWLRPHEEIRLLTLDNFKNNMTEVHLGGDENKGMKVRVVYIPDYVRAELSPVLSKLNRKDNIFSLAPVPFNESYFNTQWSRAYAKMFVLGLVYEDQTIYSFRHTAAVKTYRRTKDVFLLQKLLGHSTIVVTLKYLRGLGELNTDELKEAAPQLD</sequence>
<reference evidence="3 4" key="1">
    <citation type="submission" date="2020-08" db="EMBL/GenBank/DDBJ databases">
        <title>Genomic Encyclopedia of Type Strains, Phase IV (KMG-V): Genome sequencing to study the core and pangenomes of soil and plant-associated prokaryotes.</title>
        <authorList>
            <person name="Whitman W."/>
        </authorList>
    </citation>
    <scope>NUCLEOTIDE SEQUENCE [LARGE SCALE GENOMIC DNA]</scope>
    <source>
        <strain evidence="3 4">ANJLi2</strain>
    </source>
</reference>
<dbReference type="SUPFAM" id="SSF56349">
    <property type="entry name" value="DNA breaking-rejoining enzymes"/>
    <property type="match status" value="1"/>
</dbReference>
<dbReference type="Pfam" id="PF00589">
    <property type="entry name" value="Phage_integrase"/>
    <property type="match status" value="1"/>
</dbReference>
<dbReference type="InterPro" id="IPR013762">
    <property type="entry name" value="Integrase-like_cat_sf"/>
</dbReference>
<evidence type="ECO:0000259" key="2">
    <source>
        <dbReference type="PROSITE" id="PS51898"/>
    </source>
</evidence>
<dbReference type="EMBL" id="JACHCB010000019">
    <property type="protein sequence ID" value="MBB6112534.1"/>
    <property type="molecule type" value="Genomic_DNA"/>
</dbReference>
<evidence type="ECO:0000256" key="1">
    <source>
        <dbReference type="ARBA" id="ARBA00023172"/>
    </source>
</evidence>
<dbReference type="Proteomes" id="UP000541583">
    <property type="component" value="Unassembled WGS sequence"/>
</dbReference>
<gene>
    <name evidence="3" type="ORF">HDF23_005309</name>
</gene>
<protein>
    <submittedName>
        <fullName evidence="3">Integrase</fullName>
    </submittedName>
</protein>
<keyword evidence="4" id="KW-1185">Reference proteome</keyword>
<evidence type="ECO:0000313" key="3">
    <source>
        <dbReference type="EMBL" id="MBB6112534.1"/>
    </source>
</evidence>
<proteinExistence type="predicted"/>
<dbReference type="InterPro" id="IPR011010">
    <property type="entry name" value="DNA_brk_join_enz"/>
</dbReference>
<evidence type="ECO:0000313" key="4">
    <source>
        <dbReference type="Proteomes" id="UP000541583"/>
    </source>
</evidence>
<dbReference type="InterPro" id="IPR002104">
    <property type="entry name" value="Integrase_catalytic"/>
</dbReference>
<organism evidence="3 4">
    <name type="scientific">Mucilaginibacter lappiensis</name>
    <dbReference type="NCBI Taxonomy" id="354630"/>
    <lineage>
        <taxon>Bacteria</taxon>
        <taxon>Pseudomonadati</taxon>
        <taxon>Bacteroidota</taxon>
        <taxon>Sphingobacteriia</taxon>
        <taxon>Sphingobacteriales</taxon>
        <taxon>Sphingobacteriaceae</taxon>
        <taxon>Mucilaginibacter</taxon>
    </lineage>
</organism>
<dbReference type="PROSITE" id="PS51898">
    <property type="entry name" value="TYR_RECOMBINASE"/>
    <property type="match status" value="1"/>
</dbReference>